<dbReference type="InterPro" id="IPR018580">
    <property type="entry name" value="Uncharacterised_YfhO"/>
</dbReference>
<name>A0A7X8XWW3_9BACT</name>
<dbReference type="AlphaFoldDB" id="A0A7X8XWW3"/>
<feature type="transmembrane region" description="Helical" evidence="1">
    <location>
        <begin position="103"/>
        <end position="120"/>
    </location>
</feature>
<gene>
    <name evidence="2" type="ORF">HGP29_15665</name>
</gene>
<feature type="transmembrane region" description="Helical" evidence="1">
    <location>
        <begin position="197"/>
        <end position="215"/>
    </location>
</feature>
<evidence type="ECO:0000256" key="1">
    <source>
        <dbReference type="SAM" id="Phobius"/>
    </source>
</evidence>
<evidence type="ECO:0000313" key="3">
    <source>
        <dbReference type="Proteomes" id="UP000585050"/>
    </source>
</evidence>
<keyword evidence="1" id="KW-0472">Membrane</keyword>
<organism evidence="2 3">
    <name type="scientific">Flammeovirga agarivorans</name>
    <dbReference type="NCBI Taxonomy" id="2726742"/>
    <lineage>
        <taxon>Bacteria</taxon>
        <taxon>Pseudomonadati</taxon>
        <taxon>Bacteroidota</taxon>
        <taxon>Cytophagia</taxon>
        <taxon>Cytophagales</taxon>
        <taxon>Flammeovirgaceae</taxon>
        <taxon>Flammeovirga</taxon>
    </lineage>
</organism>
<reference evidence="2 3" key="1">
    <citation type="submission" date="2020-04" db="EMBL/GenBank/DDBJ databases">
        <title>Flammeovirga sp. SR4, a novel species isolated from seawater.</title>
        <authorList>
            <person name="Wang X."/>
        </authorList>
    </citation>
    <scope>NUCLEOTIDE SEQUENCE [LARGE SCALE GENOMIC DNA]</scope>
    <source>
        <strain evidence="2 3">SR4</strain>
    </source>
</reference>
<feature type="transmembrane region" description="Helical" evidence="1">
    <location>
        <begin position="538"/>
        <end position="556"/>
    </location>
</feature>
<keyword evidence="3" id="KW-1185">Reference proteome</keyword>
<dbReference type="PANTHER" id="PTHR38454">
    <property type="entry name" value="INTEGRAL MEMBRANE PROTEIN-RELATED"/>
    <property type="match status" value="1"/>
</dbReference>
<feature type="transmembrane region" description="Helical" evidence="1">
    <location>
        <begin position="815"/>
        <end position="832"/>
    </location>
</feature>
<dbReference type="PANTHER" id="PTHR38454:SF1">
    <property type="entry name" value="INTEGRAL MEMBRANE PROTEIN"/>
    <property type="match status" value="1"/>
</dbReference>
<feature type="transmembrane region" description="Helical" evidence="1">
    <location>
        <begin position="513"/>
        <end position="531"/>
    </location>
</feature>
<sequence>MQNSNFKKYSWLLVIPIFYLVSILYFSPEFFDGKHLNQGDLMHFSGMSHASGEEYKRTGERPLWNTAMFSGMPELLFSALDGDPTEVLYSMSLGFMPHSHENPMTLFLLMSSLWVALLCFRVNPWVSAIIAITFSFNTFYITSLEAGHMTKLWAIGYAATVLGGMKLLFDKRWLLGVAVLSTSVAIELRAAHYQITYYLIFVCLIYGLSELYNSYKNGELNIFLTRVIPLGILAAGLGASTQLWKVWTTKEYSEFSIRGKKELQALPGQENNHTQEGLDKDYAFSWSEGKMESLTLIAPNFYGGSSQENVSKDGPLAKQLEKVAGKQQAQNIVSNPNFKLPLYFGEQPFTGGPIYQGAVLTFLFIFALFILDKRERNWLIGGVLITAMFSWGKHLQWFNYTLFDILPGMNKFRTPAMSLGVTCVIMAMGAALGLDKLIKVGWDEKTQKTFYQASGATLGLLLLMYVGAGMMDVSGARDAQIFQQMFGLNDANMVRQFTNALDDERVALMRKDIVRSIFFVIGVLAILFANVKKKVGMIPTILVVGLLTIGDVWGVAKRYINDASFKSTSNKETNIATGADKFILKDKDPNYRVLNLTANVFNEANTSYFHKSIGGYFAAKLRRYQDLIERELPKEMQVLAGAIQKGDTLTVKATPALNMLNMKYAILGNTSNDVYQNPNALGNAWFVDRVEKVNSPDDEIEAVGQIDPSFQAVVDINKFPNADLATSKSAGDFVKLDKFNQRRLSYKSHSKDGGFAVFSEVYYPAGWIAKIDGEEVDIVCANYVLRGLQIPAGDHTITFDFDPDSYVMGGNISKLTGYITLLLLVLAIGMTIKEEMVTTKKED</sequence>
<feature type="transmembrane region" description="Helical" evidence="1">
    <location>
        <begin position="450"/>
        <end position="468"/>
    </location>
</feature>
<evidence type="ECO:0000313" key="2">
    <source>
        <dbReference type="EMBL" id="NLR92656.1"/>
    </source>
</evidence>
<feature type="transmembrane region" description="Helical" evidence="1">
    <location>
        <begin position="227"/>
        <end position="247"/>
    </location>
</feature>
<dbReference type="RefSeq" id="WP_168883361.1">
    <property type="nucleotide sequence ID" value="NZ_JABAIL010000004.1"/>
</dbReference>
<evidence type="ECO:0008006" key="4">
    <source>
        <dbReference type="Google" id="ProtNLM"/>
    </source>
</evidence>
<feature type="transmembrane region" description="Helical" evidence="1">
    <location>
        <begin position="125"/>
        <end position="144"/>
    </location>
</feature>
<feature type="transmembrane region" description="Helical" evidence="1">
    <location>
        <begin position="416"/>
        <end position="438"/>
    </location>
</feature>
<keyword evidence="1" id="KW-1133">Transmembrane helix</keyword>
<dbReference type="EMBL" id="JABAIL010000004">
    <property type="protein sequence ID" value="NLR92656.1"/>
    <property type="molecule type" value="Genomic_DNA"/>
</dbReference>
<accession>A0A7X8XWW3</accession>
<feature type="transmembrane region" description="Helical" evidence="1">
    <location>
        <begin position="9"/>
        <end position="27"/>
    </location>
</feature>
<protein>
    <recommendedName>
        <fullName evidence="4">Membrane protein YfhO</fullName>
    </recommendedName>
</protein>
<dbReference type="Proteomes" id="UP000585050">
    <property type="component" value="Unassembled WGS sequence"/>
</dbReference>
<feature type="transmembrane region" description="Helical" evidence="1">
    <location>
        <begin position="378"/>
        <end position="396"/>
    </location>
</feature>
<feature type="transmembrane region" description="Helical" evidence="1">
    <location>
        <begin position="354"/>
        <end position="371"/>
    </location>
</feature>
<proteinExistence type="predicted"/>
<keyword evidence="1" id="KW-0812">Transmembrane</keyword>
<comment type="caution">
    <text evidence="2">The sequence shown here is derived from an EMBL/GenBank/DDBJ whole genome shotgun (WGS) entry which is preliminary data.</text>
</comment>